<keyword evidence="10" id="KW-1185">Reference proteome</keyword>
<evidence type="ECO:0000313" key="9">
    <source>
        <dbReference type="EMBL" id="WWR45104.1"/>
    </source>
</evidence>
<evidence type="ECO:0000313" key="10">
    <source>
        <dbReference type="Proteomes" id="UP001364156"/>
    </source>
</evidence>
<name>A0ABZ2HFY4_9RHOB</name>
<evidence type="ECO:0000256" key="3">
    <source>
        <dbReference type="ARBA" id="ARBA00022650"/>
    </source>
</evidence>
<dbReference type="InterPro" id="IPR012134">
    <property type="entry name" value="Glu-5-SA_DH"/>
</dbReference>
<dbReference type="CDD" id="cd07079">
    <property type="entry name" value="ALDH_F18-19_ProA-GPR"/>
    <property type="match status" value="1"/>
</dbReference>
<comment type="similarity">
    <text evidence="7">Belongs to the gamma-glutamyl phosphate reductase family.</text>
</comment>
<comment type="function">
    <text evidence="7">Catalyzes the NADPH-dependent reduction of L-glutamate 5-phosphate into L-glutamate 5-semialdehyde and phosphate. The product spontaneously undergoes cyclization to form 1-pyrroline-5-carboxylate.</text>
</comment>
<dbReference type="Gene3D" id="3.40.605.10">
    <property type="entry name" value="Aldehyde Dehydrogenase, Chain A, domain 1"/>
    <property type="match status" value="1"/>
</dbReference>
<evidence type="ECO:0000256" key="4">
    <source>
        <dbReference type="ARBA" id="ARBA00022857"/>
    </source>
</evidence>
<evidence type="ECO:0000256" key="7">
    <source>
        <dbReference type="HAMAP-Rule" id="MF_00412"/>
    </source>
</evidence>
<dbReference type="HAMAP" id="MF_00412">
    <property type="entry name" value="ProA"/>
    <property type="match status" value="1"/>
</dbReference>
<dbReference type="EMBL" id="CP146069">
    <property type="protein sequence ID" value="WWR45104.1"/>
    <property type="molecule type" value="Genomic_DNA"/>
</dbReference>
<dbReference type="InterPro" id="IPR015590">
    <property type="entry name" value="Aldehyde_DH_dom"/>
</dbReference>
<dbReference type="PANTHER" id="PTHR11063">
    <property type="entry name" value="GLUTAMATE SEMIALDEHYDE DEHYDROGENASE"/>
    <property type="match status" value="1"/>
</dbReference>
<dbReference type="Proteomes" id="UP001364156">
    <property type="component" value="Chromosome"/>
</dbReference>
<organism evidence="9 10">
    <name type="scientific">Roseovarius phycicola</name>
    <dbReference type="NCBI Taxonomy" id="3080976"/>
    <lineage>
        <taxon>Bacteria</taxon>
        <taxon>Pseudomonadati</taxon>
        <taxon>Pseudomonadota</taxon>
        <taxon>Alphaproteobacteria</taxon>
        <taxon>Rhodobacterales</taxon>
        <taxon>Roseobacteraceae</taxon>
        <taxon>Roseovarius</taxon>
    </lineage>
</organism>
<evidence type="ECO:0000256" key="5">
    <source>
        <dbReference type="ARBA" id="ARBA00023002"/>
    </source>
</evidence>
<keyword evidence="5 7" id="KW-0560">Oxidoreductase</keyword>
<feature type="domain" description="Aldehyde dehydrogenase" evidence="8">
    <location>
        <begin position="12"/>
        <end position="285"/>
    </location>
</feature>
<dbReference type="GO" id="GO:0004350">
    <property type="term" value="F:glutamate-5-semialdehyde dehydrogenase activity"/>
    <property type="evidence" value="ECO:0007669"/>
    <property type="project" value="UniProtKB-EC"/>
</dbReference>
<keyword evidence="2 7" id="KW-0028">Amino-acid biosynthesis</keyword>
<evidence type="ECO:0000256" key="1">
    <source>
        <dbReference type="ARBA" id="ARBA00004985"/>
    </source>
</evidence>
<dbReference type="EC" id="1.2.1.41" evidence="7"/>
<comment type="pathway">
    <text evidence="1 7">Amino-acid biosynthesis; L-proline biosynthesis; L-glutamate 5-semialdehyde from L-glutamate: step 2/2.</text>
</comment>
<dbReference type="InterPro" id="IPR016161">
    <property type="entry name" value="Ald_DH/histidinol_DH"/>
</dbReference>
<evidence type="ECO:0000256" key="6">
    <source>
        <dbReference type="ARBA" id="ARBA00049024"/>
    </source>
</evidence>
<dbReference type="PANTHER" id="PTHR11063:SF8">
    <property type="entry name" value="DELTA-1-PYRROLINE-5-CARBOXYLATE SYNTHASE"/>
    <property type="match status" value="1"/>
</dbReference>
<reference evidence="9 10" key="1">
    <citation type="submission" date="2023-10" db="EMBL/GenBank/DDBJ databases">
        <title>Roseovarius strain S88 nov., isolated from a marine algae.</title>
        <authorList>
            <person name="Lee M.W."/>
            <person name="Lee J.K."/>
            <person name="Kim J.M."/>
            <person name="Choi D.G."/>
            <person name="Baek J.H."/>
            <person name="Bayburt H."/>
            <person name="Jung J.J."/>
            <person name="Han D.M."/>
            <person name="Jeon C.O."/>
        </authorList>
    </citation>
    <scope>NUCLEOTIDE SEQUENCE [LARGE SCALE GENOMIC DNA]</scope>
    <source>
        <strain evidence="9 10">S88</strain>
    </source>
</reference>
<dbReference type="NCBIfam" id="NF001221">
    <property type="entry name" value="PRK00197.1"/>
    <property type="match status" value="1"/>
</dbReference>
<sequence length="421" mass="44776">MKDLDNIPALMDEIGARAKAAARDLAVAPAEVKQQALGLAADAVWAARADIIAANVQDLDFGREKGLSDAMMDRLMLDEARIKAICDGLRAVAVQDDPVGEVMAEWDRPNGLHIKRVRTPLGVIGVIYESRPNVTADAGALCLKSGNAVILRGGSESFHSSGAIHACLVEGLKAAGLPEDAIQLVPTRDRAAVQAMLTMTDTIDVIVPRGGKGLVGLVQREARVPVFAHLEGIVHIYIDKHADPEKALKVVINAKTRRTGICGAAECLLVHEDVVDSIGQGVMRALMEKGVELRADASLQNVEGTKPASEEDWGFEFLAMIMAAKRVKNVDEAIDHIQKYGSNHTDCIITEDDPTAETFFARLDSAILMLNASTQFADGGEFGMGAEIGIATGKMHARGPVGAAQLTSFKYLVTGDGATRA</sequence>
<dbReference type="RefSeq" id="WP_338547991.1">
    <property type="nucleotide sequence ID" value="NZ_CP146069.1"/>
</dbReference>
<dbReference type="PIRSF" id="PIRSF000151">
    <property type="entry name" value="GPR"/>
    <property type="match status" value="1"/>
</dbReference>
<dbReference type="InterPro" id="IPR016163">
    <property type="entry name" value="Ald_DH_C"/>
</dbReference>
<dbReference type="InterPro" id="IPR020593">
    <property type="entry name" value="G-glutamylP_reductase_CS"/>
</dbReference>
<accession>A0ABZ2HFY4</accession>
<protein>
    <recommendedName>
        <fullName evidence="7">Gamma-glutamyl phosphate reductase</fullName>
        <shortName evidence="7">GPR</shortName>
        <ecNumber evidence="7">1.2.1.41</ecNumber>
    </recommendedName>
    <alternativeName>
        <fullName evidence="7">Glutamate-5-semialdehyde dehydrogenase</fullName>
    </alternativeName>
    <alternativeName>
        <fullName evidence="7">Glutamyl-gamma-semialdehyde dehydrogenase</fullName>
        <shortName evidence="7">GSA dehydrogenase</shortName>
    </alternativeName>
</protein>
<keyword evidence="4 7" id="KW-0521">NADP</keyword>
<dbReference type="PROSITE" id="PS01223">
    <property type="entry name" value="PROA"/>
    <property type="match status" value="1"/>
</dbReference>
<dbReference type="NCBIfam" id="TIGR00407">
    <property type="entry name" value="proA"/>
    <property type="match status" value="1"/>
</dbReference>
<gene>
    <name evidence="7" type="primary">proA</name>
    <name evidence="9" type="ORF">RZ517_09760</name>
</gene>
<comment type="subcellular location">
    <subcellularLocation>
        <location evidence="7">Cytoplasm</location>
    </subcellularLocation>
</comment>
<dbReference type="InterPro" id="IPR000965">
    <property type="entry name" value="GPR_dom"/>
</dbReference>
<dbReference type="SUPFAM" id="SSF53720">
    <property type="entry name" value="ALDH-like"/>
    <property type="match status" value="1"/>
</dbReference>
<keyword evidence="7" id="KW-0963">Cytoplasm</keyword>
<keyword evidence="3 7" id="KW-0641">Proline biosynthesis</keyword>
<evidence type="ECO:0000256" key="2">
    <source>
        <dbReference type="ARBA" id="ARBA00022605"/>
    </source>
</evidence>
<evidence type="ECO:0000259" key="8">
    <source>
        <dbReference type="Pfam" id="PF00171"/>
    </source>
</evidence>
<dbReference type="Pfam" id="PF00171">
    <property type="entry name" value="Aldedh"/>
    <property type="match status" value="1"/>
</dbReference>
<dbReference type="InterPro" id="IPR016162">
    <property type="entry name" value="Ald_DH_N"/>
</dbReference>
<dbReference type="Gene3D" id="3.40.309.10">
    <property type="entry name" value="Aldehyde Dehydrogenase, Chain A, domain 2"/>
    <property type="match status" value="1"/>
</dbReference>
<proteinExistence type="inferred from homology"/>
<comment type="catalytic activity">
    <reaction evidence="6 7">
        <text>L-glutamate 5-semialdehyde + phosphate + NADP(+) = L-glutamyl 5-phosphate + NADPH + H(+)</text>
        <dbReference type="Rhea" id="RHEA:19541"/>
        <dbReference type="ChEBI" id="CHEBI:15378"/>
        <dbReference type="ChEBI" id="CHEBI:43474"/>
        <dbReference type="ChEBI" id="CHEBI:57783"/>
        <dbReference type="ChEBI" id="CHEBI:58066"/>
        <dbReference type="ChEBI" id="CHEBI:58274"/>
        <dbReference type="ChEBI" id="CHEBI:58349"/>
        <dbReference type="EC" id="1.2.1.41"/>
    </reaction>
</comment>